<dbReference type="AlphaFoldDB" id="A0A401QBC9"/>
<name>A0A401QBC9_SCYTO</name>
<accession>A0A401QBC9</accession>
<comment type="caution">
    <text evidence="1">The sequence shown here is derived from an EMBL/GenBank/DDBJ whole genome shotgun (WGS) entry which is preliminary data.</text>
</comment>
<protein>
    <submittedName>
        <fullName evidence="1">Uncharacterized protein</fullName>
    </submittedName>
</protein>
<dbReference type="EMBL" id="BFAA01021043">
    <property type="protein sequence ID" value="GCB82683.1"/>
    <property type="molecule type" value="Genomic_DNA"/>
</dbReference>
<proteinExistence type="predicted"/>
<evidence type="ECO:0000313" key="2">
    <source>
        <dbReference type="Proteomes" id="UP000288216"/>
    </source>
</evidence>
<sequence>MNSELTVKAGEGLRLWWGLKPQCFNSETLAVTCGSGSPSSRHLCQLGNGGAGDEVKAANCTVRLGEDNGITTTWISSPRSNQTGNYTCCLGDGTGSPVSCARTSVNLTGATSGAESPPGKISGHSATLLLIAAALLG</sequence>
<gene>
    <name evidence="1" type="ORF">scyTo_0022056</name>
</gene>
<dbReference type="OMA" id="HCITTEN"/>
<evidence type="ECO:0000313" key="1">
    <source>
        <dbReference type="EMBL" id="GCB82683.1"/>
    </source>
</evidence>
<reference evidence="1 2" key="1">
    <citation type="journal article" date="2018" name="Nat. Ecol. Evol.">
        <title>Shark genomes provide insights into elasmobranch evolution and the origin of vertebrates.</title>
        <authorList>
            <person name="Hara Y"/>
            <person name="Yamaguchi K"/>
            <person name="Onimaru K"/>
            <person name="Kadota M"/>
            <person name="Koyanagi M"/>
            <person name="Keeley SD"/>
            <person name="Tatsumi K"/>
            <person name="Tanaka K"/>
            <person name="Motone F"/>
            <person name="Kageyama Y"/>
            <person name="Nozu R"/>
            <person name="Adachi N"/>
            <person name="Nishimura O"/>
            <person name="Nakagawa R"/>
            <person name="Tanegashima C"/>
            <person name="Kiyatake I"/>
            <person name="Matsumoto R"/>
            <person name="Murakumo K"/>
            <person name="Nishida K"/>
            <person name="Terakita A"/>
            <person name="Kuratani S"/>
            <person name="Sato K"/>
            <person name="Hyodo S Kuraku.S."/>
        </authorList>
    </citation>
    <scope>NUCLEOTIDE SEQUENCE [LARGE SCALE GENOMIC DNA]</scope>
</reference>
<dbReference type="Proteomes" id="UP000288216">
    <property type="component" value="Unassembled WGS sequence"/>
</dbReference>
<organism evidence="1 2">
    <name type="scientific">Scyliorhinus torazame</name>
    <name type="common">Cloudy catshark</name>
    <name type="synonym">Catulus torazame</name>
    <dbReference type="NCBI Taxonomy" id="75743"/>
    <lineage>
        <taxon>Eukaryota</taxon>
        <taxon>Metazoa</taxon>
        <taxon>Chordata</taxon>
        <taxon>Craniata</taxon>
        <taxon>Vertebrata</taxon>
        <taxon>Chondrichthyes</taxon>
        <taxon>Elasmobranchii</taxon>
        <taxon>Galeomorphii</taxon>
        <taxon>Galeoidea</taxon>
        <taxon>Carcharhiniformes</taxon>
        <taxon>Scyliorhinidae</taxon>
        <taxon>Scyliorhinus</taxon>
    </lineage>
</organism>
<keyword evidence="2" id="KW-1185">Reference proteome</keyword>